<reference evidence="2" key="1">
    <citation type="submission" date="2021-01" db="EMBL/GenBank/DDBJ databases">
        <authorList>
            <person name="Corre E."/>
            <person name="Pelletier E."/>
            <person name="Niang G."/>
            <person name="Scheremetjew M."/>
            <person name="Finn R."/>
            <person name="Kale V."/>
            <person name="Holt S."/>
            <person name="Cochrane G."/>
            <person name="Meng A."/>
            <person name="Brown T."/>
            <person name="Cohen L."/>
        </authorList>
    </citation>
    <scope>NUCLEOTIDE SEQUENCE</scope>
    <source>
        <strain evidence="2">SAG4.97</strain>
    </source>
</reference>
<feature type="region of interest" description="Disordered" evidence="1">
    <location>
        <begin position="43"/>
        <end position="64"/>
    </location>
</feature>
<accession>A0A7S2JN51</accession>
<protein>
    <submittedName>
        <fullName evidence="2">Uncharacterized protein</fullName>
    </submittedName>
</protein>
<evidence type="ECO:0000313" key="2">
    <source>
        <dbReference type="EMBL" id="CAD9552818.1"/>
    </source>
</evidence>
<dbReference type="AlphaFoldDB" id="A0A7S2JN51"/>
<gene>
    <name evidence="2" type="ORF">CGLO1086_LOCUS943</name>
</gene>
<evidence type="ECO:0000256" key="1">
    <source>
        <dbReference type="SAM" id="MobiDB-lite"/>
    </source>
</evidence>
<sequence length="130" mass="13901">MSSRYTNYELELRSKSTQDLYDDSSSPFPQSSPQAPLAILAANWSDGADPLPEDSPHSTSRLGPVPFPLPVGTSSFLSIDAAYEGKGPSRSLSHDYSTDSVTALPAATVTAKDPVRCWSFGSCFSFACCQ</sequence>
<name>A0A7S2JN51_9EUKA</name>
<dbReference type="EMBL" id="HBGX01002127">
    <property type="protein sequence ID" value="CAD9552818.1"/>
    <property type="molecule type" value="Transcribed_RNA"/>
</dbReference>
<organism evidence="2">
    <name type="scientific">Cyanoptyche gloeocystis</name>
    <dbReference type="NCBI Taxonomy" id="77922"/>
    <lineage>
        <taxon>Eukaryota</taxon>
        <taxon>Glaucocystophyceae</taxon>
        <taxon>Glaucocystophyceae incertae sedis</taxon>
        <taxon>Cyanoptyche</taxon>
    </lineage>
</organism>
<proteinExistence type="predicted"/>